<evidence type="ECO:0000313" key="2">
    <source>
        <dbReference type="EMBL" id="CAK7922122.1"/>
    </source>
</evidence>
<reference evidence="2" key="1">
    <citation type="submission" date="2024-01" db="EMBL/GenBank/DDBJ databases">
        <authorList>
            <person name="Webb A."/>
        </authorList>
    </citation>
    <scope>NUCLEOTIDE SEQUENCE</scope>
    <source>
        <strain evidence="2">Pm1</strain>
    </source>
</reference>
<dbReference type="EMBL" id="CAKLBY020000065">
    <property type="protein sequence ID" value="CAK7922122.1"/>
    <property type="molecule type" value="Genomic_DNA"/>
</dbReference>
<accession>A0AAV1TMV1</accession>
<evidence type="ECO:0000313" key="3">
    <source>
        <dbReference type="Proteomes" id="UP001162060"/>
    </source>
</evidence>
<dbReference type="Proteomes" id="UP001162060">
    <property type="component" value="Unassembled WGS sequence"/>
</dbReference>
<feature type="region of interest" description="Disordered" evidence="1">
    <location>
        <begin position="1"/>
        <end position="20"/>
    </location>
</feature>
<gene>
    <name evidence="2" type="ORF">PM001_LOCUS7469</name>
</gene>
<name>A0AAV1TMV1_9STRA</name>
<proteinExistence type="predicted"/>
<sequence>MDIEKDDASESEEALTEETIDVAAVHPQRTEANESADEFILARETVVRFG</sequence>
<organism evidence="2 3">
    <name type="scientific">Peronospora matthiolae</name>
    <dbReference type="NCBI Taxonomy" id="2874970"/>
    <lineage>
        <taxon>Eukaryota</taxon>
        <taxon>Sar</taxon>
        <taxon>Stramenopiles</taxon>
        <taxon>Oomycota</taxon>
        <taxon>Peronosporomycetes</taxon>
        <taxon>Peronosporales</taxon>
        <taxon>Peronosporaceae</taxon>
        <taxon>Peronospora</taxon>
    </lineage>
</organism>
<protein>
    <submittedName>
        <fullName evidence="2">Uncharacterized protein</fullName>
    </submittedName>
</protein>
<dbReference type="AlphaFoldDB" id="A0AAV1TMV1"/>
<comment type="caution">
    <text evidence="2">The sequence shown here is derived from an EMBL/GenBank/DDBJ whole genome shotgun (WGS) entry which is preliminary data.</text>
</comment>
<evidence type="ECO:0000256" key="1">
    <source>
        <dbReference type="SAM" id="MobiDB-lite"/>
    </source>
</evidence>